<dbReference type="Proteomes" id="UP000250321">
    <property type="component" value="Unassembled WGS sequence"/>
</dbReference>
<evidence type="ECO:0000313" key="1">
    <source>
        <dbReference type="EMBL" id="PQQ07883.1"/>
    </source>
</evidence>
<dbReference type="AlphaFoldDB" id="A0A314YMG9"/>
<proteinExistence type="predicted"/>
<comment type="caution">
    <text evidence="1">The sequence shown here is derived from an EMBL/GenBank/DDBJ whole genome shotgun (WGS) entry which is preliminary data.</text>
</comment>
<evidence type="ECO:0000313" key="2">
    <source>
        <dbReference type="Proteomes" id="UP000250321"/>
    </source>
</evidence>
<dbReference type="EMBL" id="PJQY01000796">
    <property type="protein sequence ID" value="PQQ07883.1"/>
    <property type="molecule type" value="Genomic_DNA"/>
</dbReference>
<name>A0A314YMG9_PRUYE</name>
<organism evidence="1 2">
    <name type="scientific">Prunus yedoensis var. nudiflora</name>
    <dbReference type="NCBI Taxonomy" id="2094558"/>
    <lineage>
        <taxon>Eukaryota</taxon>
        <taxon>Viridiplantae</taxon>
        <taxon>Streptophyta</taxon>
        <taxon>Embryophyta</taxon>
        <taxon>Tracheophyta</taxon>
        <taxon>Spermatophyta</taxon>
        <taxon>Magnoliopsida</taxon>
        <taxon>eudicotyledons</taxon>
        <taxon>Gunneridae</taxon>
        <taxon>Pentapetalae</taxon>
        <taxon>rosids</taxon>
        <taxon>fabids</taxon>
        <taxon>Rosales</taxon>
        <taxon>Rosaceae</taxon>
        <taxon>Amygdaloideae</taxon>
        <taxon>Amygdaleae</taxon>
        <taxon>Prunus</taxon>
    </lineage>
</organism>
<gene>
    <name evidence="1" type="ORF">Pyn_07966</name>
</gene>
<sequence>MKQQDVCLACNMCYWRIKLFAHTKDLMSILEPTVPAGWKVWGHSTDLITFSPLMLAGSTSMRLMRRKLIK</sequence>
<keyword evidence="2" id="KW-1185">Reference proteome</keyword>
<protein>
    <submittedName>
        <fullName evidence="1">Uncharacterized protein</fullName>
    </submittedName>
</protein>
<reference evidence="1 2" key="1">
    <citation type="submission" date="2018-02" db="EMBL/GenBank/DDBJ databases">
        <title>Draft genome of wild Prunus yedoensis var. nudiflora.</title>
        <authorList>
            <person name="Baek S."/>
            <person name="Kim J.-H."/>
            <person name="Choi K."/>
            <person name="Kim G.-B."/>
            <person name="Cho A."/>
            <person name="Jang H."/>
            <person name="Shin C.-H."/>
            <person name="Yu H.-J."/>
            <person name="Mun J.-H."/>
        </authorList>
    </citation>
    <scope>NUCLEOTIDE SEQUENCE [LARGE SCALE GENOMIC DNA]</scope>
    <source>
        <strain evidence="2">cv. Jeju island</strain>
        <tissue evidence="1">Leaf</tissue>
    </source>
</reference>
<accession>A0A314YMG9</accession>